<proteinExistence type="predicted"/>
<accession>A0A085N2X7</accession>
<dbReference type="EMBL" id="KL363225">
    <property type="protein sequence ID" value="KFD52672.1"/>
    <property type="molecule type" value="Genomic_DNA"/>
</dbReference>
<dbReference type="EMBL" id="KL367565">
    <property type="protein sequence ID" value="KFD63823.1"/>
    <property type="molecule type" value="Genomic_DNA"/>
</dbReference>
<dbReference type="PANTHER" id="PTHR38681:SF1">
    <property type="entry name" value="RETROVIRUS-RELATED POL POLYPROTEIN FROM TRANSPOSON 412-LIKE PROTEIN"/>
    <property type="match status" value="1"/>
</dbReference>
<dbReference type="Proteomes" id="UP000030758">
    <property type="component" value="Unassembled WGS sequence"/>
</dbReference>
<dbReference type="Proteomes" id="UP000030764">
    <property type="component" value="Unassembled WGS sequence"/>
</dbReference>
<gene>
    <name evidence="1" type="ORF">M513_06519</name>
    <name evidence="2" type="ORF">M514_06519</name>
</gene>
<keyword evidence="3" id="KW-1185">Reference proteome</keyword>
<organism evidence="2">
    <name type="scientific">Trichuris suis</name>
    <name type="common">pig whipworm</name>
    <dbReference type="NCBI Taxonomy" id="68888"/>
    <lineage>
        <taxon>Eukaryota</taxon>
        <taxon>Metazoa</taxon>
        <taxon>Ecdysozoa</taxon>
        <taxon>Nematoda</taxon>
        <taxon>Enoplea</taxon>
        <taxon>Dorylaimia</taxon>
        <taxon>Trichinellida</taxon>
        <taxon>Trichuridae</taxon>
        <taxon>Trichuris</taxon>
    </lineage>
</organism>
<name>A0A085N2X7_9BILA</name>
<evidence type="ECO:0000313" key="1">
    <source>
        <dbReference type="EMBL" id="KFD52672.1"/>
    </source>
</evidence>
<dbReference type="AlphaFoldDB" id="A0A085N2X7"/>
<sequence length="234" mass="25995">MGMPAAFKPDIGESTAELVFGEPLRLPGQFFHRGTEEPHTIFAQYLHRTFTRLRHKETAWHQSASGRPVFVSPSLRSATYMFLRVHSYRSPLQPSLHKGPYRVVERGPKSYLLELDGGIDSISIGTLKPAFLLAAQPEAGQLPSDLQPVQFASDAEPSFCSPAVTRSDRVPRPPARYSDSLLGIRRIYAGGVAVVRVPLMKIIVSQRSYVPFYGTISPRHLFSHNALGILPFVD</sequence>
<reference evidence="2 3" key="1">
    <citation type="journal article" date="2014" name="Nat. Genet.">
        <title>Genome and transcriptome of the porcine whipworm Trichuris suis.</title>
        <authorList>
            <person name="Jex A.R."/>
            <person name="Nejsum P."/>
            <person name="Schwarz E.M."/>
            <person name="Hu L."/>
            <person name="Young N.D."/>
            <person name="Hall R.S."/>
            <person name="Korhonen P.K."/>
            <person name="Liao S."/>
            <person name="Thamsborg S."/>
            <person name="Xia J."/>
            <person name="Xu P."/>
            <person name="Wang S."/>
            <person name="Scheerlinck J.P."/>
            <person name="Hofmann A."/>
            <person name="Sternberg P.W."/>
            <person name="Wang J."/>
            <person name="Gasser R.B."/>
        </authorList>
    </citation>
    <scope>NUCLEOTIDE SEQUENCE [LARGE SCALE GENOMIC DNA]</scope>
    <source>
        <strain evidence="2">DCEP-RM93F</strain>
        <strain evidence="1">DCEP-RM93M</strain>
    </source>
</reference>
<evidence type="ECO:0000313" key="2">
    <source>
        <dbReference type="EMBL" id="KFD63823.1"/>
    </source>
</evidence>
<dbReference type="PANTHER" id="PTHR38681">
    <property type="entry name" value="RETROVIRUS-RELATED POL POLYPROTEIN FROM TRANSPOSON 412-LIKE PROTEIN-RELATED"/>
    <property type="match status" value="1"/>
</dbReference>
<protein>
    <submittedName>
        <fullName evidence="2">Uncharacterized protein</fullName>
    </submittedName>
</protein>
<evidence type="ECO:0000313" key="3">
    <source>
        <dbReference type="Proteomes" id="UP000030764"/>
    </source>
</evidence>